<keyword evidence="1" id="KW-0560">Oxidoreductase</keyword>
<gene>
    <name evidence="1" type="ORF">BO79DRAFT_244601</name>
</gene>
<evidence type="ECO:0000313" key="1">
    <source>
        <dbReference type="EMBL" id="RAK90248.1"/>
    </source>
</evidence>
<dbReference type="EMBL" id="KZ824545">
    <property type="protein sequence ID" value="RAK90248.1"/>
    <property type="molecule type" value="Genomic_DNA"/>
</dbReference>
<keyword evidence="2" id="KW-1185">Reference proteome</keyword>
<keyword evidence="1" id="KW-0503">Monooxygenase</keyword>
<dbReference type="Proteomes" id="UP000249748">
    <property type="component" value="Unassembled WGS sequence"/>
</dbReference>
<protein>
    <submittedName>
        <fullName evidence="1">Cytochrome P450 monooxygenase</fullName>
    </submittedName>
</protein>
<reference evidence="1" key="1">
    <citation type="submission" date="2018-02" db="EMBL/GenBank/DDBJ databases">
        <title>The genomes of Aspergillus section Nigri reveals drivers in fungal speciation.</title>
        <authorList>
            <consortium name="DOE Joint Genome Institute"/>
            <person name="Vesth T.C."/>
            <person name="Nybo J."/>
            <person name="Theobald S."/>
            <person name="Brandl J."/>
            <person name="Frisvad J.C."/>
            <person name="Nielsen K.F."/>
            <person name="Lyhne E.K."/>
            <person name="Kogle M.E."/>
            <person name="Kuo A."/>
            <person name="Riley R."/>
            <person name="Clum A."/>
            <person name="Nolan M."/>
            <person name="Lipzen A."/>
            <person name="Salamov A."/>
            <person name="Henrissat B."/>
            <person name="Wiebenga A."/>
            <person name="De vries R.P."/>
            <person name="Grigoriev I.V."/>
            <person name="Mortensen U.H."/>
            <person name="Andersen M.R."/>
            <person name="Baker S.E."/>
        </authorList>
    </citation>
    <scope>NUCLEOTIDE SEQUENCE</scope>
    <source>
        <strain evidence="1">CBS 115574</strain>
    </source>
</reference>
<organism evidence="1 2">
    <name type="scientific">Aspergillus costaricaensis CBS 115574</name>
    <dbReference type="NCBI Taxonomy" id="1448317"/>
    <lineage>
        <taxon>Eukaryota</taxon>
        <taxon>Fungi</taxon>
        <taxon>Dikarya</taxon>
        <taxon>Ascomycota</taxon>
        <taxon>Pezizomycotina</taxon>
        <taxon>Eurotiomycetes</taxon>
        <taxon>Eurotiomycetidae</taxon>
        <taxon>Eurotiales</taxon>
        <taxon>Aspergillaceae</taxon>
        <taxon>Aspergillus</taxon>
        <taxon>Aspergillus subgen. Circumdati</taxon>
    </lineage>
</organism>
<evidence type="ECO:0000313" key="2">
    <source>
        <dbReference type="Proteomes" id="UP000249748"/>
    </source>
</evidence>
<sequence>MAEMSLRTALAILAGIYLLYKLLSFIRFYIIGRRSGYPLVVTPLFTRHSLWQIVGPTFQVQLKRYLPTWLYEHLDIHIHGWEFRHKNAMHRRYGKIFAIVSPDECSLWIADPTVGATVLQRRKDFDQPDVVAKFMGFFGPTLIQSNGEDWTRQRRIIAPQLNEAIMGEVWEEACRQSRAMLEYLLQNPGGETLTGLRSIAINVLGQAGYGQNQPWSPDFVETLGQDWQDARVSYFKTIAMVTDRFVQAVLIPNSLKVMPFMPEGIRQLGRQMLKVPEYVREILGEERNTKSSEVSKKRHNLLDMLVRYAQHGTESSAKLFLSEAEISGNLFLFTAAGFDTTANTMGYAVMFLAQYPQWQDWVREELSQLDADVSSWGYDVFSQCPRVLAVMYETLRLFTPVLHSTRCVITTQQVADADGTHVLTPPMDVFVSQQSIHRDPNVWGADVDEFRPTRWIDDAGQVVTPAKGTFIPWSGGPRICPGMKMSEVEFVGTMATLFRHARCEPMQEGKLQQQMEDSISKLTLQVRELREVQLRWVPAW</sequence>
<name>A0ACD1IJP6_9EURO</name>
<proteinExistence type="predicted"/>
<accession>A0ACD1IJP6</accession>